<feature type="domain" description="PGG" evidence="10">
    <location>
        <begin position="484"/>
        <end position="586"/>
    </location>
</feature>
<dbReference type="SUPFAM" id="SSF48403">
    <property type="entry name" value="Ankyrin repeat"/>
    <property type="match status" value="1"/>
</dbReference>
<reference evidence="11 12" key="1">
    <citation type="journal article" date="2019" name="G3 (Bethesda)">
        <title>Sequencing of a Wild Apple (Malus baccata) Genome Unravels the Differences Between Cultivated and Wild Apple Species Regarding Disease Resistance and Cold Tolerance.</title>
        <authorList>
            <person name="Chen X."/>
        </authorList>
    </citation>
    <scope>NUCLEOTIDE SEQUENCE [LARGE SCALE GENOMIC DNA]</scope>
    <source>
        <strain evidence="12">cv. Shandingzi</strain>
        <tissue evidence="11">Leaves</tissue>
    </source>
</reference>
<dbReference type="GO" id="GO:0005886">
    <property type="term" value="C:plasma membrane"/>
    <property type="evidence" value="ECO:0007669"/>
    <property type="project" value="TreeGrafter"/>
</dbReference>
<sequence length="637" mass="70229">MDPSLYEAAMLGDTGFFTRIEGNGDQSIDLFHQKTPKDNNVLHIAAEFKQINFFERIPIDSQSPLFWATNKKGETPLHMAARVGCPEVVQFLINHAKTLHFQGTDQESGPADGEAHKKLLRMTNFDEDTALHAAARYGHDGVAILLLEADPQLCSFINSANESPLFLAVSHGFPLIAGSILNCPVSPSFQGINGVTALHAAVTHTGKEAKGTVALMVSKGPDIIKAVDELGWTPLHYAAFKGNLEAVRVLMQCDSSACYILDKSGMSALHVAAYADHPKIMDHLIRCRPDTCDLLNAKGQTFLHSAVLGGQTNVVKYVLKTPKLERLINEADEDGNTPFHLAVIHKKWGSRFILRRDQRVHKSAINKELSKAVDIAADDMEKRGRNPRADILIPLGRSVGVPFFQQQISRYFKEMESPPEKDTSNTQPIITDNSQKRRSVGVPLFLQQISRDFKEMESPPEKDTSNTQPIITDNSQKLSQNDTDWILNRNNTDLIVAVLTATVTFAAAITLPGGYKSDGAAVLQENRFFQMFMVFNCFSFCSSTFVILATFLASFLSRFVKMDVTGVLLPMSIGGMVAAFASGTFAFLSKGSTHSLAVIIVTAIAMFFGSIVIILLRPVSTFAHRQQKIFWLRRTSI</sequence>
<evidence type="ECO:0000256" key="4">
    <source>
        <dbReference type="ARBA" id="ARBA00022989"/>
    </source>
</evidence>
<evidence type="ECO:0000256" key="5">
    <source>
        <dbReference type="ARBA" id="ARBA00023043"/>
    </source>
</evidence>
<dbReference type="InterPro" id="IPR026961">
    <property type="entry name" value="PGG_dom"/>
</dbReference>
<dbReference type="InterPro" id="IPR002110">
    <property type="entry name" value="Ankyrin_rpt"/>
</dbReference>
<keyword evidence="2 9" id="KW-0812">Transmembrane</keyword>
<evidence type="ECO:0000259" key="10">
    <source>
        <dbReference type="Pfam" id="PF13962"/>
    </source>
</evidence>
<evidence type="ECO:0000256" key="8">
    <source>
        <dbReference type="SAM" id="MobiDB-lite"/>
    </source>
</evidence>
<keyword evidence="6 9" id="KW-0472">Membrane</keyword>
<dbReference type="PANTHER" id="PTHR24186">
    <property type="entry name" value="PROTEIN PHOSPHATASE 1 REGULATORY SUBUNIT"/>
    <property type="match status" value="1"/>
</dbReference>
<feature type="transmembrane region" description="Helical" evidence="9">
    <location>
        <begin position="567"/>
        <end position="588"/>
    </location>
</feature>
<keyword evidence="5 7" id="KW-0040">ANK repeat</keyword>
<feature type="region of interest" description="Disordered" evidence="8">
    <location>
        <begin position="453"/>
        <end position="474"/>
    </location>
</feature>
<dbReference type="PROSITE" id="PS50088">
    <property type="entry name" value="ANK_REPEAT"/>
    <property type="match status" value="2"/>
</dbReference>
<dbReference type="Gene3D" id="1.25.40.20">
    <property type="entry name" value="Ankyrin repeat-containing domain"/>
    <property type="match status" value="1"/>
</dbReference>
<keyword evidence="3" id="KW-0677">Repeat</keyword>
<comment type="subcellular location">
    <subcellularLocation>
        <location evidence="1">Membrane</location>
        <topology evidence="1">Multi-pass membrane protein</topology>
    </subcellularLocation>
</comment>
<feature type="transmembrane region" description="Helical" evidence="9">
    <location>
        <begin position="531"/>
        <end position="555"/>
    </location>
</feature>
<evidence type="ECO:0000256" key="9">
    <source>
        <dbReference type="SAM" id="Phobius"/>
    </source>
</evidence>
<feature type="region of interest" description="Disordered" evidence="8">
    <location>
        <begin position="414"/>
        <end position="433"/>
    </location>
</feature>
<dbReference type="EMBL" id="VIEB01001354">
    <property type="protein sequence ID" value="TQD72886.1"/>
    <property type="molecule type" value="Genomic_DNA"/>
</dbReference>
<protein>
    <recommendedName>
        <fullName evidence="10">PGG domain-containing protein</fullName>
    </recommendedName>
</protein>
<feature type="compositionally biased region" description="Polar residues" evidence="8">
    <location>
        <begin position="465"/>
        <end position="474"/>
    </location>
</feature>
<evidence type="ECO:0000256" key="3">
    <source>
        <dbReference type="ARBA" id="ARBA00022737"/>
    </source>
</evidence>
<name>A0A540KF95_MALBA</name>
<proteinExistence type="predicted"/>
<keyword evidence="4 9" id="KW-1133">Transmembrane helix</keyword>
<feature type="repeat" description="ANK" evidence="7">
    <location>
        <begin position="230"/>
        <end position="252"/>
    </location>
</feature>
<dbReference type="STRING" id="106549.A0A540KF95"/>
<dbReference type="Pfam" id="PF12796">
    <property type="entry name" value="Ank_2"/>
    <property type="match status" value="3"/>
</dbReference>
<evidence type="ECO:0000256" key="1">
    <source>
        <dbReference type="ARBA" id="ARBA00004141"/>
    </source>
</evidence>
<keyword evidence="12" id="KW-1185">Reference proteome</keyword>
<dbReference type="PANTHER" id="PTHR24186:SF50">
    <property type="entry name" value="ANKYRIN REPEAT-CONTAINING PROTEIN ITN1-LIKE ISOFORM X1"/>
    <property type="match status" value="1"/>
</dbReference>
<feature type="compositionally biased region" description="Basic and acidic residues" evidence="8">
    <location>
        <begin position="414"/>
        <end position="423"/>
    </location>
</feature>
<dbReference type="PROSITE" id="PS50297">
    <property type="entry name" value="ANK_REP_REGION"/>
    <property type="match status" value="2"/>
</dbReference>
<evidence type="ECO:0000256" key="7">
    <source>
        <dbReference type="PROSITE-ProRule" id="PRU00023"/>
    </source>
</evidence>
<feature type="transmembrane region" description="Helical" evidence="9">
    <location>
        <begin position="494"/>
        <end position="511"/>
    </location>
</feature>
<accession>A0A540KF95</accession>
<comment type="caution">
    <text evidence="11">The sequence shown here is derived from an EMBL/GenBank/DDBJ whole genome shotgun (WGS) entry which is preliminary data.</text>
</comment>
<dbReference type="InterPro" id="IPR036770">
    <property type="entry name" value="Ankyrin_rpt-contain_sf"/>
</dbReference>
<dbReference type="Proteomes" id="UP000315295">
    <property type="component" value="Unassembled WGS sequence"/>
</dbReference>
<feature type="compositionally biased region" description="Polar residues" evidence="8">
    <location>
        <begin position="424"/>
        <end position="433"/>
    </location>
</feature>
<evidence type="ECO:0000313" key="11">
    <source>
        <dbReference type="EMBL" id="TQD72886.1"/>
    </source>
</evidence>
<gene>
    <name evidence="11" type="ORF">C1H46_041572</name>
</gene>
<evidence type="ECO:0000256" key="6">
    <source>
        <dbReference type="ARBA" id="ARBA00023136"/>
    </source>
</evidence>
<feature type="repeat" description="ANK" evidence="7">
    <location>
        <begin position="72"/>
        <end position="104"/>
    </location>
</feature>
<dbReference type="AlphaFoldDB" id="A0A540KF95"/>
<dbReference type="Pfam" id="PF13962">
    <property type="entry name" value="PGG"/>
    <property type="match status" value="1"/>
</dbReference>
<dbReference type="SMART" id="SM00248">
    <property type="entry name" value="ANK"/>
    <property type="match status" value="8"/>
</dbReference>
<organism evidence="11 12">
    <name type="scientific">Malus baccata</name>
    <name type="common">Siberian crab apple</name>
    <name type="synonym">Pyrus baccata</name>
    <dbReference type="NCBI Taxonomy" id="106549"/>
    <lineage>
        <taxon>Eukaryota</taxon>
        <taxon>Viridiplantae</taxon>
        <taxon>Streptophyta</taxon>
        <taxon>Embryophyta</taxon>
        <taxon>Tracheophyta</taxon>
        <taxon>Spermatophyta</taxon>
        <taxon>Magnoliopsida</taxon>
        <taxon>eudicotyledons</taxon>
        <taxon>Gunneridae</taxon>
        <taxon>Pentapetalae</taxon>
        <taxon>rosids</taxon>
        <taxon>fabids</taxon>
        <taxon>Rosales</taxon>
        <taxon>Rosaceae</taxon>
        <taxon>Amygdaloideae</taxon>
        <taxon>Maleae</taxon>
        <taxon>Malus</taxon>
    </lineage>
</organism>
<feature type="compositionally biased region" description="Basic and acidic residues" evidence="8">
    <location>
        <begin position="453"/>
        <end position="464"/>
    </location>
</feature>
<feature type="transmembrane region" description="Helical" evidence="9">
    <location>
        <begin position="594"/>
        <end position="616"/>
    </location>
</feature>
<evidence type="ECO:0000256" key="2">
    <source>
        <dbReference type="ARBA" id="ARBA00022692"/>
    </source>
</evidence>
<evidence type="ECO:0000313" key="12">
    <source>
        <dbReference type="Proteomes" id="UP000315295"/>
    </source>
</evidence>